<comment type="caution">
    <text evidence="3">The sequence shown here is derived from an EMBL/GenBank/DDBJ whole genome shotgun (WGS) entry which is preliminary data.</text>
</comment>
<dbReference type="SUPFAM" id="SSF55154">
    <property type="entry name" value="CYTH-like phosphatases"/>
    <property type="match status" value="1"/>
</dbReference>
<name>A0A2P7RLA5_9HYPH</name>
<dbReference type="PANTHER" id="PTHR39339">
    <property type="entry name" value="SLR1444 PROTEIN"/>
    <property type="match status" value="1"/>
</dbReference>
<dbReference type="EMBL" id="PXYK01000046">
    <property type="protein sequence ID" value="PSJ50991.1"/>
    <property type="molecule type" value="Genomic_DNA"/>
</dbReference>
<dbReference type="InterPro" id="IPR023577">
    <property type="entry name" value="CYTH_domain"/>
</dbReference>
<dbReference type="SMART" id="SM00880">
    <property type="entry name" value="CHAD"/>
    <property type="match status" value="1"/>
</dbReference>
<dbReference type="OrthoDB" id="9777271at2"/>
<protein>
    <submittedName>
        <fullName evidence="3">Inorganic triphosphatase</fullName>
    </submittedName>
</protein>
<accession>A0A2P7RLA5</accession>
<dbReference type="PROSITE" id="PS51708">
    <property type="entry name" value="CHAD"/>
    <property type="match status" value="1"/>
</dbReference>
<reference evidence="3 4" key="1">
    <citation type="submission" date="2018-03" db="EMBL/GenBank/DDBJ databases">
        <title>The draft genome of Mesorhizobium sp. 6GN-30.</title>
        <authorList>
            <person name="Liu L."/>
            <person name="Li L."/>
            <person name="Wang T."/>
            <person name="Zhang X."/>
            <person name="Liang L."/>
        </authorList>
    </citation>
    <scope>NUCLEOTIDE SEQUENCE [LARGE SCALE GENOMIC DNA]</scope>
    <source>
        <strain evidence="3 4">6GN30</strain>
    </source>
</reference>
<evidence type="ECO:0000313" key="3">
    <source>
        <dbReference type="EMBL" id="PSJ50991.1"/>
    </source>
</evidence>
<sequence length="515" mass="56392">MSETELKLVLDEATANAVWGRARALKLATQKPVRRTLRSIYFDTPDHALKAAGISLRLRRDGRRWIQTVKIRAGLHGGLSQAEEVESPAPGGKLCIDAIPVEAVRAEVSRRVDGAALHPVCETLIERRAGRVSLADGTLAELAVDIGDIRAAGRSAELREAEIELLEGSPAGLFGVAGMLFPEGGLHFSRFSKAARGYLLAETGAIDPPLEPRNALPTNPRRGLTAEQAAQDVLRECFDQIATNMLVVRALNDLEGPHQLRVGLRRLRSVFSVHASVLGGAEMERLAGEARWLGQEVGLLRDLDVAADAIVRREAERHPDEPGLMVLAQALSERAGGQRRQLRVLLAEGRAQRFLLDLACFAETRGWLAAGASDQPRRPAPAVADLAGAALARCWKKVRRRAKGLESLDVEQRHELRKALKKLRYAVEFFAALYPKKRVAPFLKRLKRLQLVFGDLNDAATVKAMLSDASLAGGDIVVHRAVGWMLGASQARAELGWTGAKALWRELHETRPFWE</sequence>
<keyword evidence="4" id="KW-1185">Reference proteome</keyword>
<dbReference type="Pfam" id="PF05235">
    <property type="entry name" value="CHAD"/>
    <property type="match status" value="1"/>
</dbReference>
<organism evidence="3 4">
    <name type="scientific">Kumtagia ephedrae</name>
    <dbReference type="NCBI Taxonomy" id="2116701"/>
    <lineage>
        <taxon>Bacteria</taxon>
        <taxon>Pseudomonadati</taxon>
        <taxon>Pseudomonadota</taxon>
        <taxon>Alphaproteobacteria</taxon>
        <taxon>Hyphomicrobiales</taxon>
        <taxon>Phyllobacteriaceae</taxon>
        <taxon>Kumtagia</taxon>
    </lineage>
</organism>
<dbReference type="Proteomes" id="UP000241229">
    <property type="component" value="Unassembled WGS sequence"/>
</dbReference>
<dbReference type="CDD" id="cd07756">
    <property type="entry name" value="CYTH-like_Pase_CHAD"/>
    <property type="match status" value="1"/>
</dbReference>
<dbReference type="Gene3D" id="1.40.20.10">
    <property type="entry name" value="CHAD domain"/>
    <property type="match status" value="1"/>
</dbReference>
<dbReference type="SMART" id="SM01118">
    <property type="entry name" value="CYTH"/>
    <property type="match status" value="1"/>
</dbReference>
<feature type="domain" description="CHAD" evidence="2">
    <location>
        <begin position="223"/>
        <end position="512"/>
    </location>
</feature>
<feature type="domain" description="CYTH" evidence="1">
    <location>
        <begin position="1"/>
        <end position="204"/>
    </location>
</feature>
<dbReference type="InterPro" id="IPR038186">
    <property type="entry name" value="CHAD_dom_sf"/>
</dbReference>
<evidence type="ECO:0000259" key="2">
    <source>
        <dbReference type="PROSITE" id="PS51708"/>
    </source>
</evidence>
<evidence type="ECO:0000313" key="4">
    <source>
        <dbReference type="Proteomes" id="UP000241229"/>
    </source>
</evidence>
<dbReference type="Pfam" id="PF01928">
    <property type="entry name" value="CYTH"/>
    <property type="match status" value="1"/>
</dbReference>
<gene>
    <name evidence="3" type="ORF">C7I84_28015</name>
</gene>
<dbReference type="InterPro" id="IPR007899">
    <property type="entry name" value="CHAD_dom"/>
</dbReference>
<dbReference type="AlphaFoldDB" id="A0A2P7RLA5"/>
<evidence type="ECO:0000259" key="1">
    <source>
        <dbReference type="PROSITE" id="PS51707"/>
    </source>
</evidence>
<dbReference type="Gene3D" id="2.40.320.10">
    <property type="entry name" value="Hypothetical Protein Pfu-838710-001"/>
    <property type="match status" value="1"/>
</dbReference>
<dbReference type="RefSeq" id="WP_106775504.1">
    <property type="nucleotide sequence ID" value="NZ_PXYK01000046.1"/>
</dbReference>
<dbReference type="InterPro" id="IPR033469">
    <property type="entry name" value="CYTH-like_dom_sf"/>
</dbReference>
<dbReference type="PANTHER" id="PTHR39339:SF1">
    <property type="entry name" value="CHAD DOMAIN-CONTAINING PROTEIN"/>
    <property type="match status" value="1"/>
</dbReference>
<proteinExistence type="predicted"/>
<dbReference type="PROSITE" id="PS51707">
    <property type="entry name" value="CYTH"/>
    <property type="match status" value="1"/>
</dbReference>